<feature type="compositionally biased region" description="Basic residues" evidence="1">
    <location>
        <begin position="51"/>
        <end position="62"/>
    </location>
</feature>
<dbReference type="RefSeq" id="WP_330812925.1">
    <property type="nucleotide sequence ID" value="NZ_JAZBJO010000024.1"/>
</dbReference>
<feature type="region of interest" description="Disordered" evidence="1">
    <location>
        <begin position="1"/>
        <end position="62"/>
    </location>
</feature>
<dbReference type="Proteomes" id="UP001354709">
    <property type="component" value="Unassembled WGS sequence"/>
</dbReference>
<reference evidence="2 3" key="1">
    <citation type="submission" date="2023-11" db="EMBL/GenBank/DDBJ databases">
        <title>30 novel species of actinomycetes from the DSMZ collection.</title>
        <authorList>
            <person name="Nouioui I."/>
        </authorList>
    </citation>
    <scope>NUCLEOTIDE SEQUENCE [LARGE SCALE GENOMIC DNA]</scope>
    <source>
        <strain evidence="2 3">DSM 41524</strain>
    </source>
</reference>
<keyword evidence="3" id="KW-1185">Reference proteome</keyword>
<feature type="compositionally biased region" description="Basic and acidic residues" evidence="1">
    <location>
        <begin position="7"/>
        <end position="25"/>
    </location>
</feature>
<protein>
    <submittedName>
        <fullName evidence="2">Uncharacterized protein</fullName>
    </submittedName>
</protein>
<dbReference type="EMBL" id="JAZBJO010000024">
    <property type="protein sequence ID" value="MEE4596311.1"/>
    <property type="molecule type" value="Genomic_DNA"/>
</dbReference>
<evidence type="ECO:0000313" key="2">
    <source>
        <dbReference type="EMBL" id="MEE4596311.1"/>
    </source>
</evidence>
<evidence type="ECO:0000313" key="3">
    <source>
        <dbReference type="Proteomes" id="UP001354709"/>
    </source>
</evidence>
<accession>A0ABU7Q6R2</accession>
<comment type="caution">
    <text evidence="2">The sequence shown here is derived from an EMBL/GenBank/DDBJ whole genome shotgun (WGS) entry which is preliminary data.</text>
</comment>
<gene>
    <name evidence="2" type="ORF">V2J94_31220</name>
</gene>
<organism evidence="2 3">
    <name type="scientific">Streptomyces asiaticus subsp. ignotus</name>
    <dbReference type="NCBI Taxonomy" id="3098222"/>
    <lineage>
        <taxon>Bacteria</taxon>
        <taxon>Bacillati</taxon>
        <taxon>Actinomycetota</taxon>
        <taxon>Actinomycetes</taxon>
        <taxon>Kitasatosporales</taxon>
        <taxon>Streptomycetaceae</taxon>
        <taxon>Streptomyces</taxon>
        <taxon>Streptomyces violaceusniger group</taxon>
    </lineage>
</organism>
<sequence>MNTCTGRAERGQHTGVAEDRADTRAHPGRPPGAGAEPRFRFAPGPPGQRADRRRREHLHRAG</sequence>
<evidence type="ECO:0000256" key="1">
    <source>
        <dbReference type="SAM" id="MobiDB-lite"/>
    </source>
</evidence>
<name>A0ABU7Q6R2_9ACTN</name>
<proteinExistence type="predicted"/>